<feature type="repeat" description="RCC1" evidence="12">
    <location>
        <begin position="4296"/>
        <end position="4350"/>
    </location>
</feature>
<dbReference type="RefSeq" id="XP_038044197.1">
    <property type="nucleotide sequence ID" value="XM_038188269.1"/>
</dbReference>
<dbReference type="InterPro" id="IPR003877">
    <property type="entry name" value="SPRY_dom"/>
</dbReference>
<dbReference type="SUPFAM" id="SSF46934">
    <property type="entry name" value="UBA-like"/>
    <property type="match status" value="1"/>
</dbReference>
<feature type="compositionally biased region" description="Basic and acidic residues" evidence="13">
    <location>
        <begin position="1385"/>
        <end position="1394"/>
    </location>
</feature>
<evidence type="ECO:0000256" key="5">
    <source>
        <dbReference type="ARBA" id="ARBA00022490"/>
    </source>
</evidence>
<feature type="region of interest" description="Disordered" evidence="13">
    <location>
        <begin position="2239"/>
        <end position="2399"/>
    </location>
</feature>
<dbReference type="PANTHER" id="PTHR22872">
    <property type="entry name" value="BTK-BINDING PROTEIN-RELATED"/>
    <property type="match status" value="1"/>
</dbReference>
<dbReference type="Gene3D" id="3.30.2160.10">
    <property type="entry name" value="Hect, E3 ligase catalytic domain"/>
    <property type="match status" value="1"/>
</dbReference>
<dbReference type="InterPro" id="IPR035768">
    <property type="entry name" value="SPRY_HERC1"/>
</dbReference>
<feature type="compositionally biased region" description="Polar residues" evidence="13">
    <location>
        <begin position="1440"/>
        <end position="1452"/>
    </location>
</feature>
<feature type="region of interest" description="Disordered" evidence="13">
    <location>
        <begin position="1315"/>
        <end position="1395"/>
    </location>
</feature>
<keyword evidence="17" id="KW-1185">Reference proteome</keyword>
<feature type="domain" description="HECT" evidence="15">
    <location>
        <begin position="4760"/>
        <end position="5107"/>
    </location>
</feature>
<protein>
    <recommendedName>
        <fullName evidence="4">HECT-type E3 ubiquitin transferase</fullName>
        <ecNumber evidence="4">2.3.2.26</ecNumber>
    </recommendedName>
</protein>
<feature type="region of interest" description="Disordered" evidence="13">
    <location>
        <begin position="1436"/>
        <end position="1487"/>
    </location>
</feature>
<feature type="compositionally biased region" description="Basic and acidic residues" evidence="13">
    <location>
        <begin position="2253"/>
        <end position="2264"/>
    </location>
</feature>
<evidence type="ECO:0000256" key="4">
    <source>
        <dbReference type="ARBA" id="ARBA00012485"/>
    </source>
</evidence>
<dbReference type="Pfam" id="PF25390">
    <property type="entry name" value="WD40_RLD"/>
    <property type="match status" value="2"/>
</dbReference>
<dbReference type="PROSITE" id="PS50237">
    <property type="entry name" value="HECT"/>
    <property type="match status" value="1"/>
</dbReference>
<feature type="compositionally biased region" description="Low complexity" evidence="13">
    <location>
        <begin position="3337"/>
        <end position="3352"/>
    </location>
</feature>
<dbReference type="Proteomes" id="UP000887568">
    <property type="component" value="Unplaced"/>
</dbReference>
<dbReference type="InterPro" id="IPR000569">
    <property type="entry name" value="HECT_dom"/>
</dbReference>
<feature type="repeat" description="RCC1" evidence="12">
    <location>
        <begin position="4508"/>
        <end position="4559"/>
    </location>
</feature>
<feature type="repeat" description="RCC1" evidence="12">
    <location>
        <begin position="424"/>
        <end position="477"/>
    </location>
</feature>
<feature type="repeat" description="RCC1" evidence="12">
    <location>
        <begin position="634"/>
        <end position="684"/>
    </location>
</feature>
<feature type="compositionally biased region" description="Polar residues" evidence="13">
    <location>
        <begin position="3563"/>
        <end position="3580"/>
    </location>
</feature>
<dbReference type="OMA" id="LAICCQN"/>
<feature type="repeat" description="RCC1" evidence="12">
    <location>
        <begin position="4351"/>
        <end position="4402"/>
    </location>
</feature>
<evidence type="ECO:0000256" key="12">
    <source>
        <dbReference type="PROSITE-ProRule" id="PRU00235"/>
    </source>
</evidence>
<dbReference type="FunFam" id="3.30.2410.10:FF:000006">
    <property type="entry name" value="probable E3 ubiquitin-protein ligase HERC1 isoform X2"/>
    <property type="match status" value="1"/>
</dbReference>
<feature type="repeat" description="RCC1" evidence="12">
    <location>
        <begin position="685"/>
        <end position="737"/>
    </location>
</feature>
<dbReference type="InterPro" id="IPR058923">
    <property type="entry name" value="RCC1-like_dom"/>
</dbReference>
<evidence type="ECO:0000256" key="11">
    <source>
        <dbReference type="PROSITE-ProRule" id="PRU00221"/>
    </source>
</evidence>
<feature type="compositionally biased region" description="Polar residues" evidence="13">
    <location>
        <begin position="2693"/>
        <end position="2704"/>
    </location>
</feature>
<dbReference type="Pfam" id="PF00415">
    <property type="entry name" value="RCC1"/>
    <property type="match status" value="5"/>
</dbReference>
<feature type="region of interest" description="Disordered" evidence="13">
    <location>
        <begin position="3561"/>
        <end position="3592"/>
    </location>
</feature>
<dbReference type="CDD" id="cd14401">
    <property type="entry name" value="UBA_HERC1"/>
    <property type="match status" value="1"/>
</dbReference>
<dbReference type="Pfam" id="PF00622">
    <property type="entry name" value="SPRY"/>
    <property type="match status" value="1"/>
</dbReference>
<dbReference type="PROSITE" id="PS50294">
    <property type="entry name" value="WD_REPEATS_REGION"/>
    <property type="match status" value="3"/>
</dbReference>
<dbReference type="SMART" id="SM00449">
    <property type="entry name" value="SPRY"/>
    <property type="match status" value="1"/>
</dbReference>
<feature type="compositionally biased region" description="Acidic residues" evidence="13">
    <location>
        <begin position="2001"/>
        <end position="2013"/>
    </location>
</feature>
<dbReference type="SMART" id="SM00119">
    <property type="entry name" value="HECTc"/>
    <property type="match status" value="1"/>
</dbReference>
<keyword evidence="11" id="KW-0853">WD repeat</keyword>
<dbReference type="PANTHER" id="PTHR22872:SF6">
    <property type="entry name" value="E3 UBIQUITIN-PROTEIN LIGASE HERC1-RELATED"/>
    <property type="match status" value="1"/>
</dbReference>
<feature type="compositionally biased region" description="Polar residues" evidence="13">
    <location>
        <begin position="3965"/>
        <end position="3981"/>
    </location>
</feature>
<feature type="repeat" description="RCC1" evidence="12">
    <location>
        <begin position="478"/>
        <end position="530"/>
    </location>
</feature>
<feature type="region of interest" description="Disordered" evidence="13">
    <location>
        <begin position="1962"/>
        <end position="2013"/>
    </location>
</feature>
<dbReference type="InterPro" id="IPR036322">
    <property type="entry name" value="WD40_repeat_dom_sf"/>
</dbReference>
<feature type="repeat" description="RCC1" evidence="12">
    <location>
        <begin position="4247"/>
        <end position="4295"/>
    </location>
</feature>
<dbReference type="Gene3D" id="2.60.120.920">
    <property type="match status" value="1"/>
</dbReference>
<feature type="compositionally biased region" description="Basic and acidic residues" evidence="13">
    <location>
        <begin position="2274"/>
        <end position="2398"/>
    </location>
</feature>
<keyword evidence="9 10" id="KW-0833">Ubl conjugation pathway</keyword>
<dbReference type="EC" id="2.3.2.26" evidence="4"/>
<feature type="region of interest" description="Disordered" evidence="13">
    <location>
        <begin position="3323"/>
        <end position="3356"/>
    </location>
</feature>
<feature type="compositionally biased region" description="Pro residues" evidence="13">
    <location>
        <begin position="1972"/>
        <end position="1982"/>
    </location>
</feature>
<evidence type="ECO:0000256" key="13">
    <source>
        <dbReference type="SAM" id="MobiDB-lite"/>
    </source>
</evidence>
<comment type="catalytic activity">
    <reaction evidence="1">
        <text>S-ubiquitinyl-[E2 ubiquitin-conjugating enzyme]-L-cysteine + [acceptor protein]-L-lysine = [E2 ubiquitin-conjugating enzyme]-L-cysteine + N(6)-ubiquitinyl-[acceptor protein]-L-lysine.</text>
        <dbReference type="EC" id="2.3.2.26"/>
    </reaction>
</comment>
<dbReference type="Gene3D" id="1.10.8.10">
    <property type="entry name" value="DNA helicase RuvA subunit, C-terminal domain"/>
    <property type="match status" value="1"/>
</dbReference>
<feature type="repeat" description="RCC1" evidence="12">
    <location>
        <begin position="4403"/>
        <end position="4454"/>
    </location>
</feature>
<dbReference type="InterPro" id="IPR013320">
    <property type="entry name" value="ConA-like_dom_sf"/>
</dbReference>
<dbReference type="PROSITE" id="PS50188">
    <property type="entry name" value="B302_SPRY"/>
    <property type="match status" value="1"/>
</dbReference>
<feature type="compositionally biased region" description="Basic and acidic residues" evidence="13">
    <location>
        <begin position="3525"/>
        <end position="3534"/>
    </location>
</feature>
<feature type="compositionally biased region" description="Basic and acidic residues" evidence="13">
    <location>
        <begin position="2527"/>
        <end position="2559"/>
    </location>
</feature>
<evidence type="ECO:0000256" key="3">
    <source>
        <dbReference type="ARBA" id="ARBA00004906"/>
    </source>
</evidence>
<keyword evidence="7" id="KW-0808">Transferase</keyword>
<feature type="repeat" description="WD" evidence="11">
    <location>
        <begin position="3990"/>
        <end position="4031"/>
    </location>
</feature>
<feature type="region of interest" description="Disordered" evidence="13">
    <location>
        <begin position="2939"/>
        <end position="2982"/>
    </location>
</feature>
<keyword evidence="6" id="KW-0597">Phosphoprotein</keyword>
<dbReference type="InterPro" id="IPR043136">
    <property type="entry name" value="B30.2/SPRY_sf"/>
</dbReference>
<dbReference type="SUPFAM" id="SSF49899">
    <property type="entry name" value="Concanavalin A-like lectins/glucanases"/>
    <property type="match status" value="1"/>
</dbReference>
<dbReference type="GO" id="GO:0005737">
    <property type="term" value="C:cytoplasm"/>
    <property type="evidence" value="ECO:0007669"/>
    <property type="project" value="UniProtKB-SubCell"/>
</dbReference>
<evidence type="ECO:0000256" key="8">
    <source>
        <dbReference type="ARBA" id="ARBA00022737"/>
    </source>
</evidence>
<feature type="domain" description="B30.2/SPRY" evidence="14">
    <location>
        <begin position="1983"/>
        <end position="2177"/>
    </location>
</feature>
<feature type="compositionally biased region" description="Polar residues" evidence="13">
    <location>
        <begin position="3046"/>
        <end position="3070"/>
    </location>
</feature>
<feature type="repeat" description="RCC1" evidence="12">
    <location>
        <begin position="531"/>
        <end position="580"/>
    </location>
</feature>
<feature type="repeat" description="WD" evidence="11">
    <location>
        <begin position="3661"/>
        <end position="3692"/>
    </location>
</feature>
<reference evidence="16" key="1">
    <citation type="submission" date="2022-11" db="UniProtKB">
        <authorList>
            <consortium name="EnsemblMetazoa"/>
        </authorList>
    </citation>
    <scope>IDENTIFICATION</scope>
</reference>
<keyword evidence="8" id="KW-0677">Repeat</keyword>
<dbReference type="InterPro" id="IPR009091">
    <property type="entry name" value="RCC1/BLIP-II"/>
</dbReference>
<keyword evidence="5" id="KW-0963">Cytoplasm</keyword>
<feature type="compositionally biased region" description="Low complexity" evidence="13">
    <location>
        <begin position="3033"/>
        <end position="3044"/>
    </location>
</feature>
<dbReference type="InterPro" id="IPR000408">
    <property type="entry name" value="Reg_chr_condens"/>
</dbReference>
<dbReference type="PROSITE" id="PS50082">
    <property type="entry name" value="WD_REPEATS_2"/>
    <property type="match status" value="3"/>
</dbReference>
<dbReference type="InterPro" id="IPR001870">
    <property type="entry name" value="B30.2/SPRY"/>
</dbReference>
<proteinExistence type="predicted"/>
<dbReference type="Gene3D" id="3.30.2410.10">
    <property type="entry name" value="Hect, E3 ligase catalytic domain"/>
    <property type="match status" value="1"/>
</dbReference>
<dbReference type="SUPFAM" id="SSF50985">
    <property type="entry name" value="RCC1/BLIP-II"/>
    <property type="match status" value="3"/>
</dbReference>
<dbReference type="InterPro" id="IPR015943">
    <property type="entry name" value="WD40/YVTN_repeat-like_dom_sf"/>
</dbReference>
<dbReference type="InterPro" id="IPR035983">
    <property type="entry name" value="Hect_E3_ubiquitin_ligase"/>
</dbReference>
<feature type="region of interest" description="Disordered" evidence="13">
    <location>
        <begin position="2781"/>
        <end position="2812"/>
    </location>
</feature>
<feature type="compositionally biased region" description="Acidic residues" evidence="13">
    <location>
        <begin position="1364"/>
        <end position="1377"/>
    </location>
</feature>
<dbReference type="FunFam" id="2.60.120.920:FF:000015">
    <property type="entry name" value="LOW QUALITY PROTEIN: probable E3 ubiquitin-protein ligase HERC1"/>
    <property type="match status" value="1"/>
</dbReference>
<feature type="repeat" description="WD" evidence="11">
    <location>
        <begin position="3861"/>
        <end position="3892"/>
    </location>
</feature>
<dbReference type="PROSITE" id="PS00626">
    <property type="entry name" value="RCC1_2"/>
    <property type="match status" value="3"/>
</dbReference>
<organism evidence="16 17">
    <name type="scientific">Patiria miniata</name>
    <name type="common">Bat star</name>
    <name type="synonym">Asterina miniata</name>
    <dbReference type="NCBI Taxonomy" id="46514"/>
    <lineage>
        <taxon>Eukaryota</taxon>
        <taxon>Metazoa</taxon>
        <taxon>Echinodermata</taxon>
        <taxon>Eleutherozoa</taxon>
        <taxon>Asterozoa</taxon>
        <taxon>Asteroidea</taxon>
        <taxon>Valvatacea</taxon>
        <taxon>Valvatida</taxon>
        <taxon>Asterinidae</taxon>
        <taxon>Patiria</taxon>
    </lineage>
</organism>
<dbReference type="GeneID" id="119718849"/>
<evidence type="ECO:0000256" key="2">
    <source>
        <dbReference type="ARBA" id="ARBA00004496"/>
    </source>
</evidence>
<comment type="subcellular location">
    <subcellularLocation>
        <location evidence="2">Cytoplasm</location>
    </subcellularLocation>
</comment>
<evidence type="ECO:0000256" key="1">
    <source>
        <dbReference type="ARBA" id="ARBA00000885"/>
    </source>
</evidence>
<feature type="region of interest" description="Disordered" evidence="13">
    <location>
        <begin position="3025"/>
        <end position="3108"/>
    </location>
</feature>
<feature type="region of interest" description="Disordered" evidence="13">
    <location>
        <begin position="2880"/>
        <end position="2926"/>
    </location>
</feature>
<dbReference type="Gene3D" id="2.130.10.10">
    <property type="entry name" value="YVTN repeat-like/Quinoprotein amine dehydrogenase"/>
    <property type="match status" value="1"/>
</dbReference>
<feature type="repeat" description="RCC1" evidence="12">
    <location>
        <begin position="4456"/>
        <end position="4507"/>
    </location>
</feature>
<feature type="region of interest" description="Disordered" evidence="13">
    <location>
        <begin position="1821"/>
        <end position="1860"/>
    </location>
</feature>
<dbReference type="EnsemblMetazoa" id="XM_038188269.1">
    <property type="protein sequence ID" value="XP_038044197.1"/>
    <property type="gene ID" value="LOC119718849"/>
</dbReference>
<dbReference type="Gene3D" id="3.90.1750.10">
    <property type="entry name" value="Hect, E3 ligase catalytic domains"/>
    <property type="match status" value="1"/>
</dbReference>
<dbReference type="SUPFAM" id="SSF56204">
    <property type="entry name" value="Hect, E3 ligase catalytic domain"/>
    <property type="match status" value="1"/>
</dbReference>
<evidence type="ECO:0000313" key="16">
    <source>
        <dbReference type="EnsemblMetazoa" id="XP_038044197.1"/>
    </source>
</evidence>
<dbReference type="Pfam" id="PF00632">
    <property type="entry name" value="HECT"/>
    <property type="match status" value="1"/>
</dbReference>
<dbReference type="PRINTS" id="PR00633">
    <property type="entry name" value="RCCNDNSATION"/>
</dbReference>
<feature type="repeat" description="RCC1" evidence="12">
    <location>
        <begin position="374"/>
        <end position="423"/>
    </location>
</feature>
<dbReference type="SMART" id="SM00320">
    <property type="entry name" value="WD40"/>
    <property type="match status" value="6"/>
</dbReference>
<dbReference type="Pfam" id="PF00400">
    <property type="entry name" value="WD40"/>
    <property type="match status" value="4"/>
</dbReference>
<dbReference type="OrthoDB" id="239701at2759"/>
<comment type="pathway">
    <text evidence="3">Protein modification; protein ubiquitination.</text>
</comment>
<dbReference type="PROSITE" id="PS50012">
    <property type="entry name" value="RCC1_3"/>
    <property type="match status" value="14"/>
</dbReference>
<feature type="compositionally biased region" description="Acidic residues" evidence="13">
    <location>
        <begin position="3078"/>
        <end position="3088"/>
    </location>
</feature>
<dbReference type="InterPro" id="IPR051625">
    <property type="entry name" value="Signaling_Regulatory_Domain"/>
</dbReference>
<dbReference type="CDD" id="cd12881">
    <property type="entry name" value="SPRY_HERC1"/>
    <property type="match status" value="1"/>
</dbReference>
<feature type="compositionally biased region" description="Basic and acidic residues" evidence="13">
    <location>
        <begin position="2802"/>
        <end position="2812"/>
    </location>
</feature>
<sequence>MMSSNMPMKLKWMEHLNATWVTEDWGQVANRDGALELYDRLVTNKEVISTPRQTLHLQGPQLPDYERESPSREEQEHFLEALLSNQLSLARTVCSESPFASALQKRLAVLRRIFHAISSKFHDKEKVKQQLRLQQAHAGAADEKTALKPVTFGTDALVEMGVRTGLSLLFALLRQSWMQAQPPGNPSICNDVLQTAMDVLNSLPPLSLANESKIPSLGTECLKQVTMFLKSATMPNSGADACGKQLACQLVIGLAAQRGSLQHLLDWVEMALGSSAAVSSGASHVREQSDRPKFRVIAYDFFTNVLGQMRRATGSSADRGSVLSELKQEDGQCPLYQAALCLIEEVSRLAMEYARTCVCPSERKNSSLSVSENSEVYVWGSNSSHQLAEGSQEKILQPKIAGLFAQSQQVEAGQYCTFVISADGAVRACGKGSYGRLGLGDSNNQTQLKKLNFESHVIAKISSSKGSDGHTLALTSEGQIFSWGDGDYGKLGHGNTSTQKYPKLVPGILSSKVVVCVSAGYRHSACVTEDGQLYTWGEGDYGRLGHGDSNSRNIPTLVKDISNIGQVVCGSSHTIAISQDGRTVWSFGGGDNGKLGHGDTNRVYKPKMIEALIGLVIRKIACGSQSSLALTSTGQVFAWGHGACLGCGSAETTALRPKLVDDLQTTRIVDIACGDSHCMTLSHDNEVYAWGNNAMGQCGQGHTTSPVLRPKKVLGLEGVTVHQISAGTSHSIAWTALPTDRQVVAWHRPFCVDLQEGTFSYLRSFLEHYCDGFDHPNPPAPFPTVREHQHFVLLCLKLLCTHLQLALAGGLSSSILGSQARPLRHLLFRLMDSKTPTSVQKAVSETLSIGAPLLLPPLRERMELLQSLLPQGPDRWDSLSKGQRMQLGIILTSLQENLHVASLLGFTSPLDWEPEPEPSDPSTLTLAPGQDMHLAEVLMKTLLRNLGYHTEQAFGELEKNSDKTQKSMACDDGAPPAHLRELLSSLQKHLVAYCHINARDEISASVGLLHKHLNLLLPHAVEVLQRSVKLLQQSGGMAAQVVRNKLRDVLYTSAAGAMLSQLLHSLLLLPVSVSRPLMLCLLALLPELDQLNRLLPAAALLDEHELEWPLHGAPGSVEPAALPLPQPAKGWVWLVDLERCCALVVGRCLAGMLAWVPISKEESETSGWMVSRLLSNGLETNIKNLVKLVSKVSEAAISGDDDYDLSDFKMTPDLATLLDLATGRGREPALSIWNSMQDYARNKDWDTSEEVQEELLDRVSRCLLACLLKHCNLLSVAAHKQGSGTKHWRAIVEVYHSVYKVRRKLVAVRIMQGQRSTTAAEARAMPGPSTSEVRGQTEAMDQDEERGHRGSRSKKVFPRVAIEEPSDVDQSESEGDGESAPTPPPDKKTKEREQYSFSETCKSMIARCMFLLLGVSAAIPSNEDRDEKSLPIAELKENSSETSPALSMSHSLSEPDLGQTDEVQALPSSNRESMRSLKSSRSEPLPDLQVDANLDSLEVVRATWRRLHWRQDQNGSLMSVQSTDQQGHGFLGSVKHISSDIIGFACGEMLTDTHQPSTDEEQYLYCTEPAAITLAMEHQQCRAETRLDALNQILSLLNGHEGDETKKLTTLDIFGHAVAPFSSMSLLASVHLQFLMGTFGLSCLDPSLNGEGRPPAQLHHYRDGIRAANKTTQLEIQTVAHEIYDHLVTTLAGNVEEPKACKGAWHRLLLVTIFALSVKYQPPDVLLAVSSGILPLLARLCGEGSQAVLARPVQPMLTGSIPSMHCVLQVASMRLLQILAITTSTHADQLSESVIQALVSLLHEQLCSLFSMASGESEWKTLADTTPRGKTQGKGAGGKEKKTSATGHQPGKQRKGRHSRHLVQTALGDFLVFLRRVALSRPVCGNMASSDWTSVLLAIAGHQPSTGLPRIENIRTRLLSLHLLEAVLPACPMETQEGHQYQVVQQLLNNLSECMWRAPQALARHRSHQKPAPDPGTVPPMVNPGNDNANARRPSSSVSESGDDGDDSDSDDDIALQDTVFDAEKAVCCSVEGGHTLVHGSGGRGYGLGATGITAGCYQWKFHIVKENKGNEGTCVGVSRYPVRDFSHRTTSDMWLYRAYSGNLYHNGEHSLTLPGFTQGDCITCVLDMEARTLSFGKNGEEPRLAFDDVEATELYPVVMFYSSNPGEKVKIGEMQVRGAPRDLQPGEPLCAPTSSVLAEAHVMLLRSLHRETSWRDTINHGIQARLGQIQKLHQSALGSACPECDGSTPAESKSKKSHADQKSETTGGKSVPRKAESDDVKPSDKKVDRDGEPLKRESVSDSELAKTKSDEAEKKPDGSKEKEKTPDRGKSESRGDEPVKSDKKVLDGSDKGEDKSTKKKDGDSKAEKKAQEKKDGGEDKKAGKKEELVDDKEKDSDSTDWMQLCNSVLPVLAVIGGIDRGLRIGGRCVHKQTCREATLLGMLKEGGTSAKVQWEDADSTISDCAISNLEPLEPVGFEPAHLKGINSTMLSDLALLSGIADENAQRDAAKADQPPKHVGEAQTGAGKEKQEREKKEGDVAKTDAFERSLDAEIARAMKEEEEEATGESQVSAQVRESDSSVEGTDVDSLASLKDRKPVTATKLSTLQLHLESPDSKPNQGAAASGREGQAVSASITKKMVEEVLDSISQGLEDPGPRRSSLLNQTPEPCIGEEMEGTSTDSSCRGSPILSPTDANLSDTSTLSVPAETPKVEQQHPIPATRDTAAAPKPGLKLDDLARQTDAEMKSIMLAHLQVGALKALSVLMGCSKYIEMLLVPKTPTTEKPEKEAPPGGKQRKGSSGSDKDQAEQARAKEELEGLRVAMRTIMRQLVKRAVMPSPIRRVVCMTELERAHAMLIKLTAQAPYTDGKTTTSKLEMLASQGRRLDRDTVTAAAAQTDGQDRQSSSSSTTVSAPPTPSCSLPSRNRLRGVGMRMLFSRSSQRGTNAAAISPPSSPPHSPHSPEEDAHSEASQSRPPPSPPIAAQLLEMGFSMHHVLKAMAATNTRGDLDAQRINILATWMLEHPCLDEEDDPSPLQQQQQQPSQGAAEQTSSRQQSAAALNRPSRPTDSDSPAGRYDEYEDSSYPETEDVTRRLRRTPSVERPPSRLERYRAVADLSTLANAMARNMDRTPYVHPDGLFGESDRQDLRYEVPQDDIVFEDDDMDLDEEEEDTLVTDNAGDRELLGLWYPELSRELEESESQVTCDLCGLTTTQFNRHMRLQHPGCRQSCGHMGYRSNGAYVGGWFGGACGTGNPYYLMCSDCREKYQSGSRGLVSMSSDFSTTAEGPVDDDHDLVTEDDSNQISGQETFDQIMGRLGLTENRSIPEPVQFPEPDPLGARSASAGVSRSTGGTYSLDGSSHRDSCFMNRMSLGEQVALLSTAHERAVALRKTTAAAQVLLARSMVMRALSLLSVSGSACNLSEGLEQLGLSDIRLVVRLMCLAAAGRTDFAATTNHPTAVYGSQVPLESASTGTVAMSSSLAYLSSAIGSLAACNPSAAKMLVQLCTKDLLSAACGLNVAAIDTRRAPTATREDPGSSDQRALSSPSFAVTQALVSLLAEGPKAQQSNNQGQQLETASDSNQTRKDPTADPVAPAVTRSAPLQLANALAACCLSSRLASQHREWAAQQLVKTLSGQARPSSSPAVITADLHGDMPPCPVSRIDAHQDVLTGCVWSQGKALLATSGSDGVVRLWGSLTRSQPLLQQSCSFTDNDEYGAYISPNRHGLPLTNLCYNANGRVFAASLEHMVNVWFVTGGRGHLELQPQLVTALAWPKFKGLLEGRAGTTTEMLVVGRIDGTLGLIEVLDHSTYHQVELEQCYRQEVAVTCLTWYDEDRRFAVGYSDGVLALCSRDTFDPEPIITLNAHKTAIDQLSWDPTGHLLATCSQDHEVKVWTQKSNRWLCLYVLRHGCPVSAIHWCPYLNHPNSPVLLLATGCKDGSVRVWRVPHSGVDVTVPRLGQREDSRHQQTVSPNEGQGGDTNQSDSAVEVFHVRGHSEAVTQLAFNPSSMLLASGCVAGCINIWALRESAVLQTLQGDGPVQQLCWVSDAAGLTACFQRSKQLVILGYNENAFIKNRVYAAARMALLSQGIVGLHQAPCLRAFLERLPKILQDQYSYEKVHVLCGDQLVHSSFLQCLASLAVALHLDKALFYPPKSLQSQPDTDSPHHHVATEWTWLAAFCTALKSAGALMRREALPTEFAVPNMEPLEGGTEGLELKPWDNSQWSLTMDEQIMAWATTRPEDWQLGGKCDVYMFGSGRHGQLAETGRGTNLPTITQSFSQAQQVVCGQNCSFIIHRNGTVSACGEGSYGRLGQGNSDDLHSPTVVSALQGFVVIQLVTSCGSDGHSMALTESGEVFSWGDGDYGKLGHGNSDRQRRPRQIEALQGEEVIQMACGFKHSAVVTSDGKLFTFGNGDYGRLGHGNTSNKKIPERVRALDGVAVRQVACGLNHTMCVSADGSTVWAFGDGDYGKLGIGSTASKSSPQKVEGLSGMSIKKVCCGTQFSVILTKDGRVLTSGQDRLTGLPESRSRLSNRPQPVPALAGHFIEDIVAGSEHTLALTSCGNVWVWGNNMDGQLGLGHTNTVREPLLVTSLQGKNIRQISTGRSHSAAWTAAPVPARAPGTPQPLQLGLPQSVPAQYTALKECSTSSIRSRLRLLHHFSDLIYASWRLLNLSPTQVRTIKGRRVLFFSSPFHRGMTGLTDGPLRPLLASRVYTLPMVRSIGRTMVQGKNYGPQVTVKRLATRGRKCKPIFSQIAKQVVRMKPGDLRLPARAWKVKLVGEGADDAGGVFDDTITEMCQELETGVVPLLIATPNAAADAGSNRDRFLLNPCMCTEEHLLLFKFLGVLLGVAVRTKKPLDLHLAPMVWKQLAGMPLTVEDLEEMDFLYVQTLRNIRDIDKSGVTEDNFHEVIPLEWFEGQSADGRFVPVVPGGRSIPLTYNNRREYVERALAYRLHEMDRQVAAVREGMSWIIPVPLLSLLTASHLEQMVCGMPDIDVDILQRVVRYREVDETHQLVQWLWQTLREFSNEERVLFMRFVSGRSRLPTNIADISQRFQIMRVERTVDGLPTAQTCFFQLRIPPYSSQPLMAERLRYAIYNCRSIDMDNYMLPRNTDTGNLSDSEYT</sequence>
<feature type="compositionally biased region" description="Basic and acidic residues" evidence="13">
    <location>
        <begin position="2506"/>
        <end position="2520"/>
    </location>
</feature>
<feature type="region of interest" description="Disordered" evidence="13">
    <location>
        <begin position="2506"/>
        <end position="2730"/>
    </location>
</feature>
<feature type="compositionally biased region" description="Low complexity" evidence="13">
    <location>
        <begin position="2904"/>
        <end position="2913"/>
    </location>
</feature>
<name>A0A913YXV1_PATMI</name>
<feature type="region of interest" description="Disordered" evidence="13">
    <location>
        <begin position="3525"/>
        <end position="3544"/>
    </location>
</feature>
<accession>A0A913YXV1</accession>
<feature type="repeat" description="RCC1" evidence="12">
    <location>
        <begin position="4560"/>
        <end position="4611"/>
    </location>
</feature>
<evidence type="ECO:0000259" key="15">
    <source>
        <dbReference type="PROSITE" id="PS50237"/>
    </source>
</evidence>
<dbReference type="GO" id="GO:0061630">
    <property type="term" value="F:ubiquitin protein ligase activity"/>
    <property type="evidence" value="ECO:0007669"/>
    <property type="project" value="UniProtKB-EC"/>
</dbReference>
<dbReference type="InterPro" id="IPR009060">
    <property type="entry name" value="UBA-like_sf"/>
</dbReference>
<evidence type="ECO:0000256" key="9">
    <source>
        <dbReference type="ARBA" id="ARBA00022786"/>
    </source>
</evidence>
<feature type="compositionally biased region" description="Basic residues" evidence="13">
    <location>
        <begin position="1851"/>
        <end position="1860"/>
    </location>
</feature>
<dbReference type="InterPro" id="IPR001680">
    <property type="entry name" value="WD40_rpt"/>
</dbReference>
<feature type="region of interest" description="Disordered" evidence="13">
    <location>
        <begin position="3953"/>
        <end position="3981"/>
    </location>
</feature>
<evidence type="ECO:0000256" key="6">
    <source>
        <dbReference type="ARBA" id="ARBA00022553"/>
    </source>
</evidence>
<dbReference type="CDD" id="cd00078">
    <property type="entry name" value="HECTc"/>
    <property type="match status" value="1"/>
</dbReference>
<evidence type="ECO:0000259" key="14">
    <source>
        <dbReference type="PROSITE" id="PS50188"/>
    </source>
</evidence>
<feature type="compositionally biased region" description="Polar residues" evidence="13">
    <location>
        <begin position="1466"/>
        <end position="1479"/>
    </location>
</feature>
<evidence type="ECO:0000256" key="7">
    <source>
        <dbReference type="ARBA" id="ARBA00022679"/>
    </source>
</evidence>
<evidence type="ECO:0000313" key="17">
    <source>
        <dbReference type="Proteomes" id="UP000887568"/>
    </source>
</evidence>
<feature type="repeat" description="RCC1" evidence="12">
    <location>
        <begin position="582"/>
        <end position="633"/>
    </location>
</feature>
<evidence type="ECO:0000256" key="10">
    <source>
        <dbReference type="PROSITE-ProRule" id="PRU00104"/>
    </source>
</evidence>
<dbReference type="Gene3D" id="2.130.10.30">
    <property type="entry name" value="Regulator of chromosome condensation 1/beta-lactamase-inhibitor protein II"/>
    <property type="match status" value="2"/>
</dbReference>
<feature type="active site" description="Glycyl thioester intermediate" evidence="10">
    <location>
        <position position="5070"/>
    </location>
</feature>
<dbReference type="SUPFAM" id="SSF50978">
    <property type="entry name" value="WD40 repeat-like"/>
    <property type="match status" value="1"/>
</dbReference>